<evidence type="ECO:0000256" key="8">
    <source>
        <dbReference type="ARBA" id="ARBA00023163"/>
    </source>
</evidence>
<dbReference type="InterPro" id="IPR007634">
    <property type="entry name" value="RNA_pol_sigma_54_DNA-bd"/>
</dbReference>
<dbReference type="PRINTS" id="PR00045">
    <property type="entry name" value="SIGMA54FCT"/>
</dbReference>
<dbReference type="Gene3D" id="1.10.10.60">
    <property type="entry name" value="Homeodomain-like"/>
    <property type="match status" value="1"/>
</dbReference>
<dbReference type="Gene3D" id="1.10.10.1330">
    <property type="entry name" value="RNA polymerase sigma-54 factor, core-binding domain"/>
    <property type="match status" value="1"/>
</dbReference>
<feature type="domain" description="RNA polymerase sigma factor 54 core-binding" evidence="10">
    <location>
        <begin position="99"/>
        <end position="286"/>
    </location>
</feature>
<dbReference type="Pfam" id="PF04552">
    <property type="entry name" value="Sigma54_DBD"/>
    <property type="match status" value="1"/>
</dbReference>
<keyword evidence="7" id="KW-0238">DNA-binding</keyword>
<feature type="domain" description="RNA polymerase sigma factor 54 DNA-binding" evidence="9">
    <location>
        <begin position="302"/>
        <end position="460"/>
    </location>
</feature>
<keyword evidence="4" id="KW-0548">Nucleotidyltransferase</keyword>
<organism evidence="11 12">
    <name type="scientific">Salinithrix halophila</name>
    <dbReference type="NCBI Taxonomy" id="1485204"/>
    <lineage>
        <taxon>Bacteria</taxon>
        <taxon>Bacillati</taxon>
        <taxon>Bacillota</taxon>
        <taxon>Bacilli</taxon>
        <taxon>Bacillales</taxon>
        <taxon>Thermoactinomycetaceae</taxon>
        <taxon>Salinithrix</taxon>
    </lineage>
</organism>
<dbReference type="RefSeq" id="WP_380705323.1">
    <property type="nucleotide sequence ID" value="NZ_JBHSAP010000015.1"/>
</dbReference>
<evidence type="ECO:0000259" key="9">
    <source>
        <dbReference type="Pfam" id="PF04552"/>
    </source>
</evidence>
<dbReference type="PROSITE" id="PS00717">
    <property type="entry name" value="SIGMA54_1"/>
    <property type="match status" value="1"/>
</dbReference>
<dbReference type="Proteomes" id="UP001595843">
    <property type="component" value="Unassembled WGS sequence"/>
</dbReference>
<proteinExistence type="inferred from homology"/>
<comment type="caution">
    <text evidence="11">The sequence shown here is derived from an EMBL/GenBank/DDBJ whole genome shotgun (WGS) entry which is preliminary data.</text>
</comment>
<evidence type="ECO:0000313" key="12">
    <source>
        <dbReference type="Proteomes" id="UP001595843"/>
    </source>
</evidence>
<evidence type="ECO:0000256" key="4">
    <source>
        <dbReference type="ARBA" id="ARBA00022695"/>
    </source>
</evidence>
<dbReference type="InterPro" id="IPR000394">
    <property type="entry name" value="RNA_pol_sigma_54"/>
</dbReference>
<evidence type="ECO:0000256" key="1">
    <source>
        <dbReference type="ARBA" id="ARBA00008798"/>
    </source>
</evidence>
<dbReference type="PIRSF" id="PIRSF000774">
    <property type="entry name" value="RpoN"/>
    <property type="match status" value="1"/>
</dbReference>
<evidence type="ECO:0000259" key="10">
    <source>
        <dbReference type="Pfam" id="PF04963"/>
    </source>
</evidence>
<keyword evidence="12" id="KW-1185">Reference proteome</keyword>
<evidence type="ECO:0000256" key="3">
    <source>
        <dbReference type="ARBA" id="ARBA00022679"/>
    </source>
</evidence>
<evidence type="ECO:0000256" key="2">
    <source>
        <dbReference type="ARBA" id="ARBA00022478"/>
    </source>
</evidence>
<keyword evidence="8" id="KW-0804">Transcription</keyword>
<evidence type="ECO:0000256" key="7">
    <source>
        <dbReference type="ARBA" id="ARBA00023125"/>
    </source>
</evidence>
<dbReference type="Pfam" id="PF00309">
    <property type="entry name" value="Sigma54_AID"/>
    <property type="match status" value="1"/>
</dbReference>
<sequence>MALSMGYGLAQEQRMKLVMTPELRQAIQVLQYPAADLIQYIQEQVMENPVLEMEEPPPSKEDEPFHVSEEKLSDWAAFLRRGEGGRRTGINWDKEDRSLERVTASEETLTDVLEGQIRLLSLDSKQHRICRYIIGNLDEDGYVEVPSKQICKRFNIDEEELEGCFRIIHSLDPVGVGARSLSECLRIQLLREEELDPIALDVVGHCLTDLAEGRYRKAARRLGCSVSDVQRAADRIRQLNPRPGLAYNFDSPRYVQPDVSVVERNGMLEVVVNEGYIPRLGISTHYERMLDREDEGAKQAASYIKSRLQSAMWLLKSIEQRRHTLHRVTGAILEEQREFFEHGISRLKPLTLRQVAEALELHESTVSRATQHKYMQTPRGLFPFRFFFQSGVATETGGNTSAQSVKDKIARLIAEENKSKPLSDQKIAGILEEEGVRISRRTVAKYREEMGLGSSQMRRRYEEEV</sequence>
<dbReference type="InterPro" id="IPR038709">
    <property type="entry name" value="RpoN_core-bd_sf"/>
</dbReference>
<dbReference type="NCBIfam" id="TIGR02395">
    <property type="entry name" value="rpoN_sigma"/>
    <property type="match status" value="1"/>
</dbReference>
<gene>
    <name evidence="11" type="primary">rpoN</name>
    <name evidence="11" type="ORF">ACFOUO_11940</name>
</gene>
<keyword evidence="5" id="KW-0805">Transcription regulation</keyword>
<dbReference type="PANTHER" id="PTHR32248:SF4">
    <property type="entry name" value="RNA POLYMERASE SIGMA-54 FACTOR"/>
    <property type="match status" value="1"/>
</dbReference>
<protein>
    <submittedName>
        <fullName evidence="11">RNA polymerase factor sigma-54</fullName>
    </submittedName>
</protein>
<dbReference type="Pfam" id="PF04963">
    <property type="entry name" value="Sigma54_CBD"/>
    <property type="match status" value="1"/>
</dbReference>
<keyword evidence="3" id="KW-0808">Transferase</keyword>
<dbReference type="InterPro" id="IPR007046">
    <property type="entry name" value="RNA_pol_sigma_54_core-bd"/>
</dbReference>
<name>A0ABV8JHW9_9BACL</name>
<accession>A0ABV8JHW9</accession>
<dbReference type="PROSITE" id="PS50044">
    <property type="entry name" value="SIGMA54_3"/>
    <property type="match status" value="1"/>
</dbReference>
<dbReference type="EMBL" id="JBHSAP010000015">
    <property type="protein sequence ID" value="MFC4077512.1"/>
    <property type="molecule type" value="Genomic_DNA"/>
</dbReference>
<comment type="similarity">
    <text evidence="1">Belongs to the sigma-54 factor family.</text>
</comment>
<dbReference type="PROSITE" id="PS00718">
    <property type="entry name" value="SIGMA54_2"/>
    <property type="match status" value="1"/>
</dbReference>
<evidence type="ECO:0000256" key="5">
    <source>
        <dbReference type="ARBA" id="ARBA00023015"/>
    </source>
</evidence>
<dbReference type="PANTHER" id="PTHR32248">
    <property type="entry name" value="RNA POLYMERASE SIGMA-54 FACTOR"/>
    <property type="match status" value="1"/>
</dbReference>
<keyword evidence="6" id="KW-0731">Sigma factor</keyword>
<keyword evidence="2" id="KW-0240">DNA-directed RNA polymerase</keyword>
<reference evidence="12" key="1">
    <citation type="journal article" date="2019" name="Int. J. Syst. Evol. Microbiol.">
        <title>The Global Catalogue of Microorganisms (GCM) 10K type strain sequencing project: providing services to taxonomists for standard genome sequencing and annotation.</title>
        <authorList>
            <consortium name="The Broad Institute Genomics Platform"/>
            <consortium name="The Broad Institute Genome Sequencing Center for Infectious Disease"/>
            <person name="Wu L."/>
            <person name="Ma J."/>
        </authorList>
    </citation>
    <scope>NUCLEOTIDE SEQUENCE [LARGE SCALE GENOMIC DNA]</scope>
    <source>
        <strain evidence="12">IBRC-M 10813</strain>
    </source>
</reference>
<evidence type="ECO:0000313" key="11">
    <source>
        <dbReference type="EMBL" id="MFC4077512.1"/>
    </source>
</evidence>
<evidence type="ECO:0000256" key="6">
    <source>
        <dbReference type="ARBA" id="ARBA00023082"/>
    </source>
</evidence>